<dbReference type="GO" id="GO:0009044">
    <property type="term" value="F:xylan 1,4-beta-xylosidase activity"/>
    <property type="evidence" value="ECO:0007669"/>
    <property type="project" value="InterPro"/>
</dbReference>
<reference evidence="6 9" key="1">
    <citation type="journal article" date="2015" name="Int. J. Syst. Evol. Microbiol.">
        <title>Algibacter amylolyticus sp. nov., isolated from intertidal sediment.</title>
        <authorList>
            <person name="Zhang D.C."/>
            <person name="Wu J."/>
            <person name="Neuner K."/>
            <person name="Yao J."/>
            <person name="Margesin R."/>
        </authorList>
    </citation>
    <scope>NUCLEOTIDE SEQUENCE [LARGE SCALE GENOMIC DNA]</scope>
    <source>
        <strain evidence="6 9">RU-4-M-4</strain>
    </source>
</reference>
<evidence type="ECO:0000256" key="1">
    <source>
        <dbReference type="ARBA" id="ARBA00005336"/>
    </source>
</evidence>
<dbReference type="Pfam" id="PF14310">
    <property type="entry name" value="Fn3-like"/>
    <property type="match status" value="1"/>
</dbReference>
<accession>A0A5M7B850</accession>
<dbReference type="InterPro" id="IPR001764">
    <property type="entry name" value="Glyco_hydro_3_N"/>
</dbReference>
<evidence type="ECO:0000256" key="4">
    <source>
        <dbReference type="SAM" id="SignalP"/>
    </source>
</evidence>
<dbReference type="SMART" id="SM01217">
    <property type="entry name" value="Fn3_like"/>
    <property type="match status" value="1"/>
</dbReference>
<dbReference type="InterPro" id="IPR044993">
    <property type="entry name" value="BXL"/>
</dbReference>
<dbReference type="InterPro" id="IPR017853">
    <property type="entry name" value="GH"/>
</dbReference>
<dbReference type="NCBIfam" id="NF041579">
    <property type="entry name" value="betaxyl_Flavo"/>
    <property type="match status" value="1"/>
</dbReference>
<comment type="caution">
    <text evidence="6">The sequence shown here is derived from an EMBL/GenBank/DDBJ whole genome shotgun (WGS) entry which is preliminary data.</text>
</comment>
<evidence type="ECO:0000313" key="7">
    <source>
        <dbReference type="EMBL" id="TSJ75995.1"/>
    </source>
</evidence>
<evidence type="ECO:0000313" key="6">
    <source>
        <dbReference type="EMBL" id="KAA5824830.1"/>
    </source>
</evidence>
<dbReference type="Gene3D" id="2.60.40.10">
    <property type="entry name" value="Immunoglobulins"/>
    <property type="match status" value="1"/>
</dbReference>
<reference evidence="7 8" key="2">
    <citation type="submission" date="2019-07" db="EMBL/GenBank/DDBJ databases">
        <title>Algibacter marinivivus sp. nov., isolated from the surface of a marine red alga.</title>
        <authorList>
            <person name="Zhong X."/>
            <person name="Xu W."/>
            <person name="Zhang Y."/>
            <person name="Zhang Q."/>
            <person name="Du Z."/>
        </authorList>
    </citation>
    <scope>NUCLEOTIDE SEQUENCE [LARGE SCALE GENOMIC DNA]</scope>
    <source>
        <strain evidence="7 8">RU-4-M-4</strain>
    </source>
</reference>
<dbReference type="OrthoDB" id="9805821at2"/>
<dbReference type="PANTHER" id="PTHR42721:SF3">
    <property type="entry name" value="BETA-D-XYLOSIDASE 5-RELATED"/>
    <property type="match status" value="1"/>
</dbReference>
<dbReference type="PROSITE" id="PS51257">
    <property type="entry name" value="PROKAR_LIPOPROTEIN"/>
    <property type="match status" value="1"/>
</dbReference>
<dbReference type="Gene3D" id="3.40.50.1700">
    <property type="entry name" value="Glycoside hydrolase family 3 C-terminal domain"/>
    <property type="match status" value="1"/>
</dbReference>
<dbReference type="GO" id="GO:0045493">
    <property type="term" value="P:xylan catabolic process"/>
    <property type="evidence" value="ECO:0007669"/>
    <property type="project" value="InterPro"/>
</dbReference>
<evidence type="ECO:0000256" key="3">
    <source>
        <dbReference type="ARBA" id="ARBA00022801"/>
    </source>
</evidence>
<protein>
    <submittedName>
        <fullName evidence="6">Glycosyl hydrolase</fullName>
    </submittedName>
</protein>
<dbReference type="InterPro" id="IPR013783">
    <property type="entry name" value="Ig-like_fold"/>
</dbReference>
<dbReference type="InterPro" id="IPR036962">
    <property type="entry name" value="Glyco_hydro_3_N_sf"/>
</dbReference>
<proteinExistence type="inferred from homology"/>
<evidence type="ECO:0000313" key="8">
    <source>
        <dbReference type="Proteomes" id="UP000315145"/>
    </source>
</evidence>
<organism evidence="6 9">
    <name type="scientific">Algibacter amylolyticus</name>
    <dbReference type="NCBI Taxonomy" id="1608400"/>
    <lineage>
        <taxon>Bacteria</taxon>
        <taxon>Pseudomonadati</taxon>
        <taxon>Bacteroidota</taxon>
        <taxon>Flavobacteriia</taxon>
        <taxon>Flavobacteriales</taxon>
        <taxon>Flavobacteriaceae</taxon>
        <taxon>Algibacter</taxon>
    </lineage>
</organism>
<evidence type="ECO:0000313" key="9">
    <source>
        <dbReference type="Proteomes" id="UP000322315"/>
    </source>
</evidence>
<dbReference type="InterPro" id="IPR026891">
    <property type="entry name" value="Fn3-like"/>
</dbReference>
<comment type="similarity">
    <text evidence="1">Belongs to the glycosyl hydrolase 3 family.</text>
</comment>
<name>A0A5M7B850_9FLAO</name>
<evidence type="ECO:0000256" key="2">
    <source>
        <dbReference type="ARBA" id="ARBA00022729"/>
    </source>
</evidence>
<dbReference type="SUPFAM" id="SSF52279">
    <property type="entry name" value="Beta-D-glucan exohydrolase, C-terminal domain"/>
    <property type="match status" value="1"/>
</dbReference>
<gene>
    <name evidence="6" type="ORF">F2B50_09140</name>
    <name evidence="7" type="ORF">FPF71_09140</name>
</gene>
<dbReference type="Pfam" id="PF00933">
    <property type="entry name" value="Glyco_hydro_3"/>
    <property type="match status" value="1"/>
</dbReference>
<keyword evidence="8" id="KW-1185">Reference proteome</keyword>
<sequence length="724" mass="79276">MKKLLLVGCFVVSFLGCNSNKAIAQNKRQDDAEIAKKVQHLVSQMTLDEKIAEMTQDAPANNRLGIPFMKYGEALHGLWLVLDYYGNTTVYPQAIAAASTWQPELVKKMASQTALEARALGVTHCYSPNLDVISGDPRYGRVEESYGEDPYLVSRMGVAFIEGLQGTGDEQYDENHVIATAKHFIGYPENRRGINGGFSDMSERRLREIYLPPFEAAIKEAKVGSIMPGHQDYNGVPNHMNTWLLKDILRDELGFDGFIVSDNNDVARLETMHFISESRTESAILGLKAGVDMDLVIGKSVDLSSYHSNVLKDTITNNPELVKYIDKATSRILTAKYKLGLFDAEPKEIDTKTVNAGRKEHQEFSYEMAKKAIILLKNDNNLLPLDINGIKSLAVIGPNAHEEQPEKGTYALLGGYSGLPPYYTSVLEGLTSKTKGKVKINYAKGCDLLSNSKEGFSEAISAANKSDAVVLVVGGSRKTGGEGVDRSDLDLYGVQNELVEAIHKTGKPVIVVLINGRPLTINYIAENVPSILETWYLGMRSGDAIADAIFGDVNPGGKLTVSFPRSVGQVPVTYLERPDFIGSGKGLYKDADKSPLFPFGYGLSYTTFKYGTPKLENQTISIDGSTTVSVAVTNTGDILGDEVVQMYVRDDYASVGRYLKMLKGFKRITLKPGETKTVTFNLGFNQLNVLNQDLKKVVEPGTFTISVGASSMAKDLQTVSLRAK</sequence>
<keyword evidence="3 6" id="KW-0378">Hydrolase</keyword>
<dbReference type="PRINTS" id="PR00133">
    <property type="entry name" value="GLHYDRLASE3"/>
</dbReference>
<dbReference type="EMBL" id="VMBF01000005">
    <property type="protein sequence ID" value="TSJ75995.1"/>
    <property type="molecule type" value="Genomic_DNA"/>
</dbReference>
<dbReference type="Proteomes" id="UP000322315">
    <property type="component" value="Unassembled WGS sequence"/>
</dbReference>
<feature type="signal peptide" evidence="4">
    <location>
        <begin position="1"/>
        <end position="24"/>
    </location>
</feature>
<dbReference type="GO" id="GO:0031222">
    <property type="term" value="P:arabinan catabolic process"/>
    <property type="evidence" value="ECO:0007669"/>
    <property type="project" value="TreeGrafter"/>
</dbReference>
<dbReference type="Proteomes" id="UP000315145">
    <property type="component" value="Unassembled WGS sequence"/>
</dbReference>
<dbReference type="InterPro" id="IPR002772">
    <property type="entry name" value="Glyco_hydro_3_C"/>
</dbReference>
<evidence type="ECO:0000259" key="5">
    <source>
        <dbReference type="SMART" id="SM01217"/>
    </source>
</evidence>
<dbReference type="FunFam" id="2.60.40.10:FF:000495">
    <property type="entry name" value="Periplasmic beta-glucosidase"/>
    <property type="match status" value="1"/>
</dbReference>
<dbReference type="SUPFAM" id="SSF51445">
    <property type="entry name" value="(Trans)glycosidases"/>
    <property type="match status" value="1"/>
</dbReference>
<reference evidence="6" key="3">
    <citation type="submission" date="2019-09" db="EMBL/GenBank/DDBJ databases">
        <authorList>
            <person name="Zhang D.-C."/>
        </authorList>
    </citation>
    <scope>NUCLEOTIDE SEQUENCE</scope>
    <source>
        <strain evidence="6">RU-4-M-4</strain>
    </source>
</reference>
<dbReference type="GO" id="GO:0046556">
    <property type="term" value="F:alpha-L-arabinofuranosidase activity"/>
    <property type="evidence" value="ECO:0007669"/>
    <property type="project" value="TreeGrafter"/>
</dbReference>
<keyword evidence="2 4" id="KW-0732">Signal</keyword>
<feature type="chain" id="PRO_5024347437" evidence="4">
    <location>
        <begin position="25"/>
        <end position="724"/>
    </location>
</feature>
<dbReference type="Pfam" id="PF01915">
    <property type="entry name" value="Glyco_hydro_3_C"/>
    <property type="match status" value="1"/>
</dbReference>
<dbReference type="EMBL" id="VWRS01000005">
    <property type="protein sequence ID" value="KAA5824830.1"/>
    <property type="molecule type" value="Genomic_DNA"/>
</dbReference>
<dbReference type="InterPro" id="IPR036881">
    <property type="entry name" value="Glyco_hydro_3_C_sf"/>
</dbReference>
<dbReference type="AlphaFoldDB" id="A0A5M7B850"/>
<dbReference type="RefSeq" id="WP_144116373.1">
    <property type="nucleotide sequence ID" value="NZ_JACHGE010000006.1"/>
</dbReference>
<feature type="domain" description="Fibronectin type III-like" evidence="5">
    <location>
        <begin position="642"/>
        <end position="711"/>
    </location>
</feature>
<dbReference type="Gene3D" id="3.20.20.300">
    <property type="entry name" value="Glycoside hydrolase, family 3, N-terminal domain"/>
    <property type="match status" value="1"/>
</dbReference>
<dbReference type="GO" id="GO:0008422">
    <property type="term" value="F:beta-glucosidase activity"/>
    <property type="evidence" value="ECO:0007669"/>
    <property type="project" value="UniProtKB-ARBA"/>
</dbReference>
<dbReference type="FunFam" id="3.40.50.1700:FF:000009">
    <property type="entry name" value="Periplasmic beta-glucosidase"/>
    <property type="match status" value="1"/>
</dbReference>
<dbReference type="PANTHER" id="PTHR42721">
    <property type="entry name" value="SUGAR HYDROLASE-RELATED"/>
    <property type="match status" value="1"/>
</dbReference>
<dbReference type="InterPro" id="IPR053667">
    <property type="entry name" value="GH3_Beta-Xylosidase"/>
</dbReference>